<dbReference type="InterPro" id="IPR036441">
    <property type="entry name" value="DHquinase_II_sf"/>
</dbReference>
<organism evidence="7 8">
    <name type="scientific">Zobellella aerophila</name>
    <dbReference type="NCBI Taxonomy" id="870480"/>
    <lineage>
        <taxon>Bacteria</taxon>
        <taxon>Pseudomonadati</taxon>
        <taxon>Pseudomonadota</taxon>
        <taxon>Gammaproteobacteria</taxon>
        <taxon>Aeromonadales</taxon>
        <taxon>Aeromonadaceae</taxon>
        <taxon>Zobellella</taxon>
    </lineage>
</organism>
<evidence type="ECO:0000256" key="4">
    <source>
        <dbReference type="ARBA" id="ARBA00011193"/>
    </source>
</evidence>
<sequence>MNINATLSDLRLSSNNWVIGIIDGPNMSTLGRRDASKYGTINRDELDQLNKNWGAALGITIESLVANLDGDILDWIHTKKRTVDAWIINPAGMQTYAEGIREAFEMSGKPYAETHFANTVNHFAKASPHTRLESGMTSQALSLTMGLRQYSYLASLVGLVRCLDARFNDDHQNR</sequence>
<dbReference type="Gene3D" id="3.40.50.9100">
    <property type="entry name" value="Dehydroquinase, class II"/>
    <property type="match status" value="1"/>
</dbReference>
<reference evidence="8" key="1">
    <citation type="journal article" date="2019" name="Int. J. Syst. Evol. Microbiol.">
        <title>The Global Catalogue of Microorganisms (GCM) 10K type strain sequencing project: providing services to taxonomists for standard genome sequencing and annotation.</title>
        <authorList>
            <consortium name="The Broad Institute Genomics Platform"/>
            <consortium name="The Broad Institute Genome Sequencing Center for Infectious Disease"/>
            <person name="Wu L."/>
            <person name="Ma J."/>
        </authorList>
    </citation>
    <scope>NUCLEOTIDE SEQUENCE [LARGE SCALE GENOMIC DNA]</scope>
    <source>
        <strain evidence="8">JCM 17110</strain>
    </source>
</reference>
<dbReference type="Pfam" id="PF01220">
    <property type="entry name" value="DHquinase_II"/>
    <property type="match status" value="1"/>
</dbReference>
<dbReference type="SUPFAM" id="SSF52304">
    <property type="entry name" value="Type II 3-dehydroquinate dehydratase"/>
    <property type="match status" value="1"/>
</dbReference>
<comment type="subunit">
    <text evidence="4">Homododecamer.</text>
</comment>
<evidence type="ECO:0000256" key="5">
    <source>
        <dbReference type="ARBA" id="ARBA00012060"/>
    </source>
</evidence>
<comment type="similarity">
    <text evidence="3">Belongs to the type-II 3-dehydroquinase family.</text>
</comment>
<proteinExistence type="inferred from homology"/>
<keyword evidence="6" id="KW-0456">Lyase</keyword>
<dbReference type="Proteomes" id="UP001500795">
    <property type="component" value="Unassembled WGS sequence"/>
</dbReference>
<dbReference type="PANTHER" id="PTHR21272">
    <property type="entry name" value="CATABOLIC 3-DEHYDROQUINASE"/>
    <property type="match status" value="1"/>
</dbReference>
<evidence type="ECO:0000313" key="8">
    <source>
        <dbReference type="Proteomes" id="UP001500795"/>
    </source>
</evidence>
<dbReference type="PANTHER" id="PTHR21272:SF3">
    <property type="entry name" value="CATABOLIC 3-DEHYDROQUINASE"/>
    <property type="match status" value="1"/>
</dbReference>
<gene>
    <name evidence="7" type="ORF">GCM10022394_12650</name>
</gene>
<name>A0ABP6VIA5_9GAMM</name>
<dbReference type="InterPro" id="IPR001874">
    <property type="entry name" value="DHquinase_II"/>
</dbReference>
<dbReference type="EC" id="4.2.1.10" evidence="5"/>
<evidence type="ECO:0000256" key="3">
    <source>
        <dbReference type="ARBA" id="ARBA00011037"/>
    </source>
</evidence>
<evidence type="ECO:0000256" key="2">
    <source>
        <dbReference type="ARBA" id="ARBA00004902"/>
    </source>
</evidence>
<comment type="catalytic activity">
    <reaction evidence="1">
        <text>3-dehydroquinate = 3-dehydroshikimate + H2O</text>
        <dbReference type="Rhea" id="RHEA:21096"/>
        <dbReference type="ChEBI" id="CHEBI:15377"/>
        <dbReference type="ChEBI" id="CHEBI:16630"/>
        <dbReference type="ChEBI" id="CHEBI:32364"/>
        <dbReference type="EC" id="4.2.1.10"/>
    </reaction>
</comment>
<dbReference type="PIRSF" id="PIRSF001399">
    <property type="entry name" value="DHquinase_II"/>
    <property type="match status" value="1"/>
</dbReference>
<evidence type="ECO:0000256" key="6">
    <source>
        <dbReference type="ARBA" id="ARBA00023239"/>
    </source>
</evidence>
<keyword evidence="8" id="KW-1185">Reference proteome</keyword>
<comment type="caution">
    <text evidence="7">The sequence shown here is derived from an EMBL/GenBank/DDBJ whole genome shotgun (WGS) entry which is preliminary data.</text>
</comment>
<comment type="pathway">
    <text evidence="2">Metabolic intermediate biosynthesis; chorismate biosynthesis; chorismate from D-erythrose 4-phosphate and phosphoenolpyruvate: step 3/7.</text>
</comment>
<evidence type="ECO:0000313" key="7">
    <source>
        <dbReference type="EMBL" id="GAA3534568.1"/>
    </source>
</evidence>
<evidence type="ECO:0000256" key="1">
    <source>
        <dbReference type="ARBA" id="ARBA00001864"/>
    </source>
</evidence>
<accession>A0ABP6VIA5</accession>
<dbReference type="EMBL" id="BAABCX010000001">
    <property type="protein sequence ID" value="GAA3534568.1"/>
    <property type="molecule type" value="Genomic_DNA"/>
</dbReference>
<dbReference type="RefSeq" id="WP_344955926.1">
    <property type="nucleotide sequence ID" value="NZ_BAABCX010000001.1"/>
</dbReference>
<protein>
    <recommendedName>
        <fullName evidence="5">3-dehydroquinate dehydratase</fullName>
        <ecNumber evidence="5">4.2.1.10</ecNumber>
    </recommendedName>
</protein>